<reference evidence="1 2" key="1">
    <citation type="journal article" date="2023" name="Life. Sci Alliance">
        <title>Evolutionary insights into 3D genome organization and epigenetic landscape of Vigna mungo.</title>
        <authorList>
            <person name="Junaid A."/>
            <person name="Singh B."/>
            <person name="Bhatia S."/>
        </authorList>
    </citation>
    <scope>NUCLEOTIDE SEQUENCE [LARGE SCALE GENOMIC DNA]</scope>
    <source>
        <strain evidence="1">Urdbean</strain>
    </source>
</reference>
<dbReference type="PANTHER" id="PTHR33070:SF129">
    <property type="entry name" value="DUF241 DOMAIN PROTEIN"/>
    <property type="match status" value="1"/>
</dbReference>
<dbReference type="PANTHER" id="PTHR33070">
    <property type="entry name" value="OS06G0725500 PROTEIN"/>
    <property type="match status" value="1"/>
</dbReference>
<dbReference type="GO" id="GO:0048367">
    <property type="term" value="P:shoot system development"/>
    <property type="evidence" value="ECO:0007669"/>
    <property type="project" value="InterPro"/>
</dbReference>
<dbReference type="Pfam" id="PF03087">
    <property type="entry name" value="BPS1"/>
    <property type="match status" value="2"/>
</dbReference>
<evidence type="ECO:0008006" key="3">
    <source>
        <dbReference type="Google" id="ProtNLM"/>
    </source>
</evidence>
<organism evidence="1 2">
    <name type="scientific">Vigna mungo</name>
    <name type="common">Black gram</name>
    <name type="synonym">Phaseolus mungo</name>
    <dbReference type="NCBI Taxonomy" id="3915"/>
    <lineage>
        <taxon>Eukaryota</taxon>
        <taxon>Viridiplantae</taxon>
        <taxon>Streptophyta</taxon>
        <taxon>Embryophyta</taxon>
        <taxon>Tracheophyta</taxon>
        <taxon>Spermatophyta</taxon>
        <taxon>Magnoliopsida</taxon>
        <taxon>eudicotyledons</taxon>
        <taxon>Gunneridae</taxon>
        <taxon>Pentapetalae</taxon>
        <taxon>rosids</taxon>
        <taxon>fabids</taxon>
        <taxon>Fabales</taxon>
        <taxon>Fabaceae</taxon>
        <taxon>Papilionoideae</taxon>
        <taxon>50 kb inversion clade</taxon>
        <taxon>NPAAA clade</taxon>
        <taxon>indigoferoid/millettioid clade</taxon>
        <taxon>Phaseoleae</taxon>
        <taxon>Vigna</taxon>
    </lineage>
</organism>
<dbReference type="AlphaFoldDB" id="A0AAQ3N267"/>
<dbReference type="GO" id="GO:0048364">
    <property type="term" value="P:root development"/>
    <property type="evidence" value="ECO:0007669"/>
    <property type="project" value="InterPro"/>
</dbReference>
<accession>A0AAQ3N267</accession>
<proteinExistence type="predicted"/>
<keyword evidence="2" id="KW-1185">Reference proteome</keyword>
<gene>
    <name evidence="1" type="ORF">V8G54_022584</name>
</gene>
<name>A0AAQ3N267_VIGMU</name>
<dbReference type="Proteomes" id="UP001374535">
    <property type="component" value="Chromosome 7"/>
</dbReference>
<protein>
    <recommendedName>
        <fullName evidence="3">DUF241 domain protein</fullName>
    </recommendedName>
</protein>
<evidence type="ECO:0000313" key="1">
    <source>
        <dbReference type="EMBL" id="WVZ01778.1"/>
    </source>
</evidence>
<evidence type="ECO:0000313" key="2">
    <source>
        <dbReference type="Proteomes" id="UP001374535"/>
    </source>
</evidence>
<dbReference type="EMBL" id="CP144694">
    <property type="protein sequence ID" value="WVZ01778.1"/>
    <property type="molecule type" value="Genomic_DNA"/>
</dbReference>
<sequence length="255" mass="28820">METNSKKSLHIRCNSLPSSSHPLLSQFQDHLQRMKDSEATSTCLSSSSISQKLNGLQDLHDYADELFQLPSIRQAFARECSEKCVDVLLEGSLTLLDICSTAQYCLLQSKEIIDMVYSVIRRKGADTEFTVEASLMVNETLSILGILKEAEAVTMRSLESLLLFVSDSKGQSKQKRWSIISKLMQPDRINCDSQEDTNEFVKMDTTLQSILNNKPLSIENFHSHVENLETCIEDIEVGVQHLSRKLISLLNFFSH</sequence>
<dbReference type="InterPro" id="IPR004320">
    <property type="entry name" value="BPS1_pln"/>
</dbReference>